<sequence>MNKAPKRVILQKDPNGPPVLKPEQPPLKRFTYADSNIPSSSNNSRIYVNVGKSGSNKASTSQINQRDMQLLLSVYQRNGKSSIRTVSEAARVNGLQTVAHTSGAKFAVPLTCQAHPIRLTDRIPDESNDIVNQNEALPYCRYCHSVIKTWQGYEYHVLQAHIKYRAFRCIQCPRESFFTEEEGRFHISVHHPDCQVALVKDFDQVKEEMANEFFKKPLMMMRDGPSVTTTKIKSIQRKAALEVMKFHRLRFKEPIVVVRKGLKVDKNTQTAGGEVAKPIRRYQNIIAHNPYDVVRYAETQRRTMNRADYAKYWNFKS</sequence>
<dbReference type="EMBL" id="CANHGI010000003">
    <property type="protein sequence ID" value="CAI5444691.1"/>
    <property type="molecule type" value="Genomic_DNA"/>
</dbReference>
<evidence type="ECO:0000313" key="2">
    <source>
        <dbReference type="EMBL" id="CAI5444691.1"/>
    </source>
</evidence>
<protein>
    <submittedName>
        <fullName evidence="2">Uncharacterized protein</fullName>
    </submittedName>
</protein>
<reference evidence="2" key="1">
    <citation type="submission" date="2022-11" db="EMBL/GenBank/DDBJ databases">
        <authorList>
            <person name="Kikuchi T."/>
        </authorList>
    </citation>
    <scope>NUCLEOTIDE SEQUENCE</scope>
    <source>
        <strain evidence="2">PS1010</strain>
    </source>
</reference>
<gene>
    <name evidence="2" type="ORF">CAMP_LOCUS7328</name>
</gene>
<evidence type="ECO:0000256" key="1">
    <source>
        <dbReference type="SAM" id="MobiDB-lite"/>
    </source>
</evidence>
<dbReference type="Gene3D" id="3.30.160.60">
    <property type="entry name" value="Classic Zinc Finger"/>
    <property type="match status" value="1"/>
</dbReference>
<dbReference type="AlphaFoldDB" id="A0A9P1IGH9"/>
<dbReference type="Proteomes" id="UP001152747">
    <property type="component" value="Unassembled WGS sequence"/>
</dbReference>
<feature type="compositionally biased region" description="Pro residues" evidence="1">
    <location>
        <begin position="15"/>
        <end position="25"/>
    </location>
</feature>
<accession>A0A9P1IGH9</accession>
<feature type="region of interest" description="Disordered" evidence="1">
    <location>
        <begin position="1"/>
        <end position="25"/>
    </location>
</feature>
<organism evidence="2 3">
    <name type="scientific">Caenorhabditis angaria</name>
    <dbReference type="NCBI Taxonomy" id="860376"/>
    <lineage>
        <taxon>Eukaryota</taxon>
        <taxon>Metazoa</taxon>
        <taxon>Ecdysozoa</taxon>
        <taxon>Nematoda</taxon>
        <taxon>Chromadorea</taxon>
        <taxon>Rhabditida</taxon>
        <taxon>Rhabditina</taxon>
        <taxon>Rhabditomorpha</taxon>
        <taxon>Rhabditoidea</taxon>
        <taxon>Rhabditidae</taxon>
        <taxon>Peloderinae</taxon>
        <taxon>Caenorhabditis</taxon>
    </lineage>
</organism>
<evidence type="ECO:0000313" key="3">
    <source>
        <dbReference type="Proteomes" id="UP001152747"/>
    </source>
</evidence>
<dbReference type="OrthoDB" id="5837155at2759"/>
<name>A0A9P1IGH9_9PELO</name>
<comment type="caution">
    <text evidence="2">The sequence shown here is derived from an EMBL/GenBank/DDBJ whole genome shotgun (WGS) entry which is preliminary data.</text>
</comment>
<keyword evidence="3" id="KW-1185">Reference proteome</keyword>
<proteinExistence type="predicted"/>